<proteinExistence type="predicted"/>
<gene>
    <name evidence="1" type="ORF">COU19_00810</name>
</gene>
<evidence type="ECO:0000313" key="1">
    <source>
        <dbReference type="EMBL" id="PIR83391.1"/>
    </source>
</evidence>
<sequence length="217" mass="25233">MPTIAALSLQKQQEAARLYRSGLSAQQIADHFKVRLDAVFYALRKLNVPRRTKQEANHIRFEAKPLSYDLKKQLSRSQERLKFAAVMLYWAEGYKAGKNTIDFANSDPRMAILFKRFLSEICRVDENRIRGHVYCYEGQDVNALTHYWSQLLSIPEEQFIKPYVKKAAIPTPRGPRMHNGLVHIVYCDTKLLRQILKWIDEYCQECVGTQAVNEGRL</sequence>
<dbReference type="Gene3D" id="1.10.10.60">
    <property type="entry name" value="Homeodomain-like"/>
    <property type="match status" value="1"/>
</dbReference>
<dbReference type="Proteomes" id="UP000230179">
    <property type="component" value="Unassembled WGS sequence"/>
</dbReference>
<name>A0A2H0UAF6_9BACT</name>
<protein>
    <recommendedName>
        <fullName evidence="3">RNA polymerase sigma factor 70 region 4 type 2 domain-containing protein</fullName>
    </recommendedName>
</protein>
<evidence type="ECO:0008006" key="3">
    <source>
        <dbReference type="Google" id="ProtNLM"/>
    </source>
</evidence>
<dbReference type="EMBL" id="PFBL01000005">
    <property type="protein sequence ID" value="PIR83391.1"/>
    <property type="molecule type" value="Genomic_DNA"/>
</dbReference>
<accession>A0A2H0UAF6</accession>
<organism evidence="1 2">
    <name type="scientific">Candidatus Kaiserbacteria bacterium CG10_big_fil_rev_8_21_14_0_10_56_12</name>
    <dbReference type="NCBI Taxonomy" id="1974611"/>
    <lineage>
        <taxon>Bacteria</taxon>
        <taxon>Candidatus Kaiseribacteriota</taxon>
    </lineage>
</organism>
<evidence type="ECO:0000313" key="2">
    <source>
        <dbReference type="Proteomes" id="UP000230179"/>
    </source>
</evidence>
<reference evidence="2" key="1">
    <citation type="submission" date="2017-09" db="EMBL/GenBank/DDBJ databases">
        <title>Depth-based differentiation of microbial function through sediment-hosted aquifers and enrichment of novel symbionts in the deep terrestrial subsurface.</title>
        <authorList>
            <person name="Probst A.J."/>
            <person name="Ladd B."/>
            <person name="Jarett J.K."/>
            <person name="Geller-Mcgrath D.E."/>
            <person name="Sieber C.M.K."/>
            <person name="Emerson J.B."/>
            <person name="Anantharaman K."/>
            <person name="Thomas B.C."/>
            <person name="Malmstrom R."/>
            <person name="Stieglmeier M."/>
            <person name="Klingl A."/>
            <person name="Woyke T."/>
            <person name="Ryan C.M."/>
            <person name="Banfield J.F."/>
        </authorList>
    </citation>
    <scope>NUCLEOTIDE SEQUENCE [LARGE SCALE GENOMIC DNA]</scope>
</reference>
<comment type="caution">
    <text evidence="1">The sequence shown here is derived from an EMBL/GenBank/DDBJ whole genome shotgun (WGS) entry which is preliminary data.</text>
</comment>
<dbReference type="AlphaFoldDB" id="A0A2H0UAF6"/>